<dbReference type="RefSeq" id="WP_150379866.1">
    <property type="nucleotide sequence ID" value="NZ_RZUH01000009.1"/>
</dbReference>
<gene>
    <name evidence="2" type="ORF">EMO91_10270</name>
</gene>
<name>A0A5M9ZH74_9BIFI</name>
<protein>
    <submittedName>
        <fullName evidence="2">Uncharacterized protein</fullName>
    </submittedName>
</protein>
<dbReference type="EMBL" id="RZUH01000009">
    <property type="protein sequence ID" value="KAA8826910.1"/>
    <property type="molecule type" value="Genomic_DNA"/>
</dbReference>
<organism evidence="2 3">
    <name type="scientific">Bifidobacterium myosotis</name>
    <dbReference type="NCBI Taxonomy" id="1630166"/>
    <lineage>
        <taxon>Bacteria</taxon>
        <taxon>Bacillati</taxon>
        <taxon>Actinomycetota</taxon>
        <taxon>Actinomycetes</taxon>
        <taxon>Bifidobacteriales</taxon>
        <taxon>Bifidobacteriaceae</taxon>
        <taxon>Bifidobacterium</taxon>
    </lineage>
</organism>
<dbReference type="AlphaFoldDB" id="A0A5M9ZH74"/>
<comment type="caution">
    <text evidence="2">The sequence shown here is derived from an EMBL/GenBank/DDBJ whole genome shotgun (WGS) entry which is preliminary data.</text>
</comment>
<reference evidence="2 3" key="1">
    <citation type="journal article" date="2019" name="Syst. Appl. Microbiol.">
        <title>Characterization of Bifidobacterium species in feaces of the Egyptian fruit bat: Description of B. vespertilionis sp. nov. and B. rousetti sp. nov.</title>
        <authorList>
            <person name="Modesto M."/>
            <person name="Satti M."/>
            <person name="Watanabe K."/>
            <person name="Puglisi E."/>
            <person name="Morelli L."/>
            <person name="Huang C.-H."/>
            <person name="Liou J.-S."/>
            <person name="Miyashita M."/>
            <person name="Tamura T."/>
            <person name="Saito S."/>
            <person name="Mori K."/>
            <person name="Huang L."/>
            <person name="Sciavilla P."/>
            <person name="Sandri C."/>
            <person name="Spiezio C."/>
            <person name="Vitali F."/>
            <person name="Cavalieri D."/>
            <person name="Perpetuini G."/>
            <person name="Tofalo R."/>
            <person name="Bonetti A."/>
            <person name="Arita M."/>
            <person name="Mattarelli P."/>
        </authorList>
    </citation>
    <scope>NUCLEOTIDE SEQUENCE [LARGE SCALE GENOMIC DNA]</scope>
    <source>
        <strain evidence="2 3">RST17</strain>
    </source>
</reference>
<proteinExistence type="predicted"/>
<dbReference type="Proteomes" id="UP000410049">
    <property type="component" value="Unassembled WGS sequence"/>
</dbReference>
<evidence type="ECO:0000313" key="2">
    <source>
        <dbReference type="EMBL" id="KAA8826910.1"/>
    </source>
</evidence>
<evidence type="ECO:0000313" key="3">
    <source>
        <dbReference type="Proteomes" id="UP000410049"/>
    </source>
</evidence>
<sequence>MDGTNDDEAGMDPLLADAAAGRTIDLGGGRTIRLALDGGLFRARLDYGSGTAERTASAAPGRRAERARMQCVTDLRRVFDDRDAELLARLVRRRERNNARRAAHPEYRAPRTGTVRRSPIPATAPDAPLGEAHDRRLAVLRAAYRRRKDNGNQKEES</sequence>
<accession>A0A5M9ZH74</accession>
<feature type="region of interest" description="Disordered" evidence="1">
    <location>
        <begin position="98"/>
        <end position="134"/>
    </location>
</feature>
<evidence type="ECO:0000256" key="1">
    <source>
        <dbReference type="SAM" id="MobiDB-lite"/>
    </source>
</evidence>